<sequence length="134" mass="15033">MTGSDRKALLVPLFASPHFECVVLLDGQGTISAWAGITSVGFPEESLFKLAPPEYLRFMPLRCPNSQRSPFSFFRSSLHRCTYRYHHNHGNCGRARVGMKSRVAITTGEKWNAVSSSWFPLRQPIVHRAGDAIL</sequence>
<dbReference type="Proteomes" id="UP001432027">
    <property type="component" value="Unassembled WGS sequence"/>
</dbReference>
<protein>
    <submittedName>
        <fullName evidence="1">Uncharacterized protein</fullName>
    </submittedName>
</protein>
<evidence type="ECO:0000313" key="2">
    <source>
        <dbReference type="Proteomes" id="UP001432027"/>
    </source>
</evidence>
<dbReference type="AlphaFoldDB" id="A0AAV5UIN8"/>
<keyword evidence="2" id="KW-1185">Reference proteome</keyword>
<reference evidence="1" key="1">
    <citation type="submission" date="2023-10" db="EMBL/GenBank/DDBJ databases">
        <title>Genome assembly of Pristionchus species.</title>
        <authorList>
            <person name="Yoshida K."/>
            <person name="Sommer R.J."/>
        </authorList>
    </citation>
    <scope>NUCLEOTIDE SEQUENCE</scope>
    <source>
        <strain evidence="1">RS0144</strain>
    </source>
</reference>
<organism evidence="1 2">
    <name type="scientific">Pristionchus entomophagus</name>
    <dbReference type="NCBI Taxonomy" id="358040"/>
    <lineage>
        <taxon>Eukaryota</taxon>
        <taxon>Metazoa</taxon>
        <taxon>Ecdysozoa</taxon>
        <taxon>Nematoda</taxon>
        <taxon>Chromadorea</taxon>
        <taxon>Rhabditida</taxon>
        <taxon>Rhabditina</taxon>
        <taxon>Diplogasteromorpha</taxon>
        <taxon>Diplogasteroidea</taxon>
        <taxon>Neodiplogasteridae</taxon>
        <taxon>Pristionchus</taxon>
    </lineage>
</organism>
<comment type="caution">
    <text evidence="1">The sequence shown here is derived from an EMBL/GenBank/DDBJ whole genome shotgun (WGS) entry which is preliminary data.</text>
</comment>
<evidence type="ECO:0000313" key="1">
    <source>
        <dbReference type="EMBL" id="GMT06926.1"/>
    </source>
</evidence>
<proteinExistence type="predicted"/>
<dbReference type="EMBL" id="BTSX01000006">
    <property type="protein sequence ID" value="GMT06926.1"/>
    <property type="molecule type" value="Genomic_DNA"/>
</dbReference>
<gene>
    <name evidence="1" type="ORF">PENTCL1PPCAC_29100</name>
</gene>
<accession>A0AAV5UIN8</accession>
<name>A0AAV5UIN8_9BILA</name>